<evidence type="ECO:0000313" key="3">
    <source>
        <dbReference type="Proteomes" id="UP000299102"/>
    </source>
</evidence>
<evidence type="ECO:0000313" key="2">
    <source>
        <dbReference type="EMBL" id="GBP28452.1"/>
    </source>
</evidence>
<dbReference type="InterPro" id="IPR029526">
    <property type="entry name" value="PGBD"/>
</dbReference>
<keyword evidence="3" id="KW-1185">Reference proteome</keyword>
<feature type="domain" description="PiggyBac transposable element-derived protein" evidence="1">
    <location>
        <begin position="4"/>
        <end position="42"/>
    </location>
</feature>
<comment type="caution">
    <text evidence="2">The sequence shown here is derived from an EMBL/GenBank/DDBJ whole genome shotgun (WGS) entry which is preliminary data.</text>
</comment>
<gene>
    <name evidence="2" type="primary">PGBD4</name>
    <name evidence="2" type="ORF">EVAR_93399_1</name>
</gene>
<dbReference type="EMBL" id="BGZK01000207">
    <property type="protein sequence ID" value="GBP28452.1"/>
    <property type="molecule type" value="Genomic_DNA"/>
</dbReference>
<name>A0A4C1UR47_EUMVA</name>
<proteinExistence type="predicted"/>
<accession>A0A4C1UR47</accession>
<feature type="domain" description="PiggyBac transposable element-derived protein" evidence="1">
    <location>
        <begin position="127"/>
        <end position="229"/>
    </location>
</feature>
<protein>
    <submittedName>
        <fullName evidence="2">PiggyBac transposable element-derived protein 4</fullName>
    </submittedName>
</protein>
<dbReference type="Pfam" id="PF13843">
    <property type="entry name" value="DDE_Tnp_1_7"/>
    <property type="match status" value="2"/>
</dbReference>
<dbReference type="STRING" id="151549.A0A4C1UR47"/>
<dbReference type="PANTHER" id="PTHR47272">
    <property type="entry name" value="DDE_TNP_1_7 DOMAIN-CONTAINING PROTEIN"/>
    <property type="match status" value="1"/>
</dbReference>
<sequence length="260" mass="30495">MCAIKIQQYLPNKPHKWGFKLYVLCSLSGYAYSFEVYSGAKNVESSTRTGFRSGIEYSRSIAKTNTKECQPYPIFRQFLYQYSFITLPNQRRYLLSWYRPEEQTGQDLQVARQKKVLKSTVTRGAYHENVASFEGMDFSATSWKDNKQVLLLSIYVGCEPAESITRYDKKIKRNIQVPCPRVIKEYNAHMGGVDLMDSFIGRYYTRIKSRKWTMRLFYHLLDITIINSWVLYKNVNVKRGTPQKDILKLTNFRTELADTL</sequence>
<dbReference type="Proteomes" id="UP000299102">
    <property type="component" value="Unassembled WGS sequence"/>
</dbReference>
<dbReference type="OrthoDB" id="118105at2759"/>
<organism evidence="2 3">
    <name type="scientific">Eumeta variegata</name>
    <name type="common">Bagworm moth</name>
    <name type="synonym">Eumeta japonica</name>
    <dbReference type="NCBI Taxonomy" id="151549"/>
    <lineage>
        <taxon>Eukaryota</taxon>
        <taxon>Metazoa</taxon>
        <taxon>Ecdysozoa</taxon>
        <taxon>Arthropoda</taxon>
        <taxon>Hexapoda</taxon>
        <taxon>Insecta</taxon>
        <taxon>Pterygota</taxon>
        <taxon>Neoptera</taxon>
        <taxon>Endopterygota</taxon>
        <taxon>Lepidoptera</taxon>
        <taxon>Glossata</taxon>
        <taxon>Ditrysia</taxon>
        <taxon>Tineoidea</taxon>
        <taxon>Psychidae</taxon>
        <taxon>Oiketicinae</taxon>
        <taxon>Eumeta</taxon>
    </lineage>
</organism>
<reference evidence="2 3" key="1">
    <citation type="journal article" date="2019" name="Commun. Biol.">
        <title>The bagworm genome reveals a unique fibroin gene that provides high tensile strength.</title>
        <authorList>
            <person name="Kono N."/>
            <person name="Nakamura H."/>
            <person name="Ohtoshi R."/>
            <person name="Tomita M."/>
            <person name="Numata K."/>
            <person name="Arakawa K."/>
        </authorList>
    </citation>
    <scope>NUCLEOTIDE SEQUENCE [LARGE SCALE GENOMIC DNA]</scope>
</reference>
<dbReference type="AlphaFoldDB" id="A0A4C1UR47"/>
<evidence type="ECO:0000259" key="1">
    <source>
        <dbReference type="Pfam" id="PF13843"/>
    </source>
</evidence>
<dbReference type="PANTHER" id="PTHR47272:SF2">
    <property type="entry name" value="PIGGYBAC TRANSPOSABLE ELEMENT-DERIVED PROTEIN 3-LIKE"/>
    <property type="match status" value="1"/>
</dbReference>